<feature type="domain" description="RBD" evidence="25">
    <location>
        <begin position="403"/>
        <end position="474"/>
    </location>
</feature>
<dbReference type="PANTHER" id="PTHR45945:SF2">
    <property type="entry name" value="REGULATOR OF G-PROTEIN SIGNALING 14"/>
    <property type="match status" value="1"/>
</dbReference>
<dbReference type="InterPro" id="IPR003116">
    <property type="entry name" value="RBD_dom"/>
</dbReference>
<keyword evidence="14" id="KW-0677">Repeat</keyword>
<evidence type="ECO:0000256" key="22">
    <source>
        <dbReference type="ARBA" id="ARBA00069200"/>
    </source>
</evidence>
<evidence type="ECO:0000256" key="4">
    <source>
        <dbReference type="ARBA" id="ARBA00004322"/>
    </source>
</evidence>
<evidence type="ECO:0000256" key="3">
    <source>
        <dbReference type="ARBA" id="ARBA00004300"/>
    </source>
</evidence>
<feature type="domain" description="RGS" evidence="24">
    <location>
        <begin position="126"/>
        <end position="243"/>
    </location>
</feature>
<keyword evidence="15" id="KW-0770">Synapse</keyword>
<evidence type="ECO:0000256" key="14">
    <source>
        <dbReference type="ARBA" id="ARBA00022737"/>
    </source>
</evidence>
<dbReference type="GO" id="GO:0016605">
    <property type="term" value="C:PML body"/>
    <property type="evidence" value="ECO:0007669"/>
    <property type="project" value="UniProtKB-SubCell"/>
</dbReference>
<dbReference type="InterPro" id="IPR016137">
    <property type="entry name" value="RGS"/>
</dbReference>
<dbReference type="InterPro" id="IPR044926">
    <property type="entry name" value="RGS_subdomain_2"/>
</dbReference>
<dbReference type="GO" id="GO:0006913">
    <property type="term" value="P:nucleocytoplasmic transport"/>
    <property type="evidence" value="ECO:0007669"/>
    <property type="project" value="UniProtKB-ARBA"/>
</dbReference>
<evidence type="ECO:0000256" key="7">
    <source>
        <dbReference type="ARBA" id="ARBA00022468"/>
    </source>
</evidence>
<dbReference type="CDD" id="cd08743">
    <property type="entry name" value="RGS_RGS14"/>
    <property type="match status" value="1"/>
</dbReference>
<proteinExistence type="predicted"/>
<dbReference type="InterPro" id="IPR037881">
    <property type="entry name" value="RGS14_RGS"/>
</dbReference>
<evidence type="ECO:0000256" key="8">
    <source>
        <dbReference type="ARBA" id="ARBA00022475"/>
    </source>
</evidence>
<dbReference type="Gene3D" id="1.10.167.10">
    <property type="entry name" value="Regulator of G-protein Signalling 4, domain 2"/>
    <property type="match status" value="1"/>
</dbReference>
<feature type="domain" description="RBD" evidence="25">
    <location>
        <begin position="476"/>
        <end position="546"/>
    </location>
</feature>
<gene>
    <name evidence="26" type="ORF">U0070_006702</name>
</gene>
<dbReference type="GO" id="GO:0005813">
    <property type="term" value="C:centrosome"/>
    <property type="evidence" value="ECO:0007669"/>
    <property type="project" value="UniProtKB-SubCell"/>
</dbReference>
<evidence type="ECO:0000256" key="13">
    <source>
        <dbReference type="ARBA" id="ARBA00022701"/>
    </source>
</evidence>
<feature type="region of interest" description="Disordered" evidence="23">
    <location>
        <begin position="552"/>
        <end position="591"/>
    </location>
</feature>
<dbReference type="EMBL" id="JBBHLL010000497">
    <property type="protein sequence ID" value="KAK7801557.1"/>
    <property type="molecule type" value="Genomic_DNA"/>
</dbReference>
<keyword evidence="11" id="KW-0132">Cell division</keyword>
<keyword evidence="13" id="KW-0493">Microtubule</keyword>
<evidence type="ECO:0000256" key="21">
    <source>
        <dbReference type="ARBA" id="ARBA00034105"/>
    </source>
</evidence>
<dbReference type="Gene3D" id="1.10.196.10">
    <property type="match status" value="1"/>
</dbReference>
<dbReference type="SMART" id="SM00390">
    <property type="entry name" value="GoLoco"/>
    <property type="match status" value="1"/>
</dbReference>
<dbReference type="CDD" id="cd17137">
    <property type="entry name" value="RBD1_RGS14"/>
    <property type="match status" value="1"/>
</dbReference>
<evidence type="ECO:0000256" key="9">
    <source>
        <dbReference type="ARBA" id="ARBA00022490"/>
    </source>
</evidence>
<comment type="subcellular location">
    <subcellularLocation>
        <location evidence="1">Cell membrane</location>
    </subcellularLocation>
    <subcellularLocation>
        <location evidence="2">Cell projection</location>
        <location evidence="2">Dendrite</location>
    </subcellularLocation>
    <subcellularLocation>
        <location evidence="5">Cell projection</location>
        <location evidence="5">Dendritic spine</location>
    </subcellularLocation>
    <subcellularLocation>
        <location evidence="3">Cytoplasm</location>
        <location evidence="3">Cytoskeleton</location>
        <location evidence="3">Microtubule organizing center</location>
        <location evidence="3">Centrosome</location>
    </subcellularLocation>
    <subcellularLocation>
        <location evidence="6">Cytoplasm</location>
        <location evidence="6">Cytoskeleton</location>
        <location evidence="6">Spindle pole</location>
    </subcellularLocation>
    <subcellularLocation>
        <location evidence="4">Nucleus</location>
        <location evidence="4">PML body</location>
    </subcellularLocation>
    <subcellularLocation>
        <location evidence="21">Postsynaptic density</location>
    </subcellularLocation>
</comment>
<feature type="compositionally biased region" description="Polar residues" evidence="23">
    <location>
        <begin position="552"/>
        <end position="561"/>
    </location>
</feature>
<keyword evidence="27" id="KW-1185">Reference proteome</keyword>
<dbReference type="PRINTS" id="PR01301">
    <property type="entry name" value="RGSPROTEIN"/>
</dbReference>
<dbReference type="FunFam" id="1.10.167.10:FF:000001">
    <property type="entry name" value="Putative regulator of g-protein signaling 12"/>
    <property type="match status" value="1"/>
</dbReference>
<keyword evidence="10" id="KW-0597">Phosphoprotein</keyword>
<feature type="non-terminal residue" evidence="26">
    <location>
        <position position="1"/>
    </location>
</feature>
<dbReference type="GO" id="GO:0008277">
    <property type="term" value="P:regulation of G protein-coupled receptor signaling pathway"/>
    <property type="evidence" value="ECO:0007669"/>
    <property type="project" value="InterPro"/>
</dbReference>
<evidence type="ECO:0000256" key="23">
    <source>
        <dbReference type="SAM" id="MobiDB-lite"/>
    </source>
</evidence>
<dbReference type="SUPFAM" id="SSF54236">
    <property type="entry name" value="Ubiquitin-like"/>
    <property type="match status" value="2"/>
</dbReference>
<dbReference type="InterPro" id="IPR036305">
    <property type="entry name" value="RGS_sf"/>
</dbReference>
<dbReference type="GO" id="GO:0005886">
    <property type="term" value="C:plasma membrane"/>
    <property type="evidence" value="ECO:0007669"/>
    <property type="project" value="UniProtKB-SubCell"/>
</dbReference>
<keyword evidence="8" id="KW-1003">Cell membrane</keyword>
<keyword evidence="7" id="KW-0343">GTPase activation</keyword>
<evidence type="ECO:0000256" key="6">
    <source>
        <dbReference type="ARBA" id="ARBA00004647"/>
    </source>
</evidence>
<keyword evidence="20" id="KW-0131">Cell cycle</keyword>
<evidence type="ECO:0000256" key="10">
    <source>
        <dbReference type="ARBA" id="ARBA00022553"/>
    </source>
</evidence>
<dbReference type="InterPro" id="IPR029071">
    <property type="entry name" value="Ubiquitin-like_domsf"/>
</dbReference>
<evidence type="ECO:0000256" key="11">
    <source>
        <dbReference type="ARBA" id="ARBA00022618"/>
    </source>
</evidence>
<keyword evidence="19" id="KW-0966">Cell projection</keyword>
<dbReference type="Pfam" id="PF02188">
    <property type="entry name" value="GoLoco"/>
    <property type="match status" value="1"/>
</dbReference>
<dbReference type="InterPro" id="IPR046995">
    <property type="entry name" value="RGS10/12/14-like"/>
</dbReference>
<evidence type="ECO:0000256" key="15">
    <source>
        <dbReference type="ARBA" id="ARBA00023018"/>
    </source>
</evidence>
<dbReference type="SMART" id="SM00455">
    <property type="entry name" value="RBD"/>
    <property type="match status" value="2"/>
</dbReference>
<dbReference type="InterPro" id="IPR024066">
    <property type="entry name" value="RGS_subdom1/3"/>
</dbReference>
<dbReference type="Pfam" id="PF02196">
    <property type="entry name" value="RBD"/>
    <property type="match status" value="1"/>
</dbReference>
<keyword evidence="17" id="KW-0206">Cytoskeleton</keyword>
<sequence>TLPVAKKRGSELVFQDVKARRSTASSLHCLPATLRALISASTILVVGGPPWRGPVISGGMPGKPKHLGVPNGRMVLAVSDGELTSTAGSQGQSEGRGSSLSIHSLPSGPSSPFSTDDQPVASWALSFERLLQDPLGLAYFTEFLKKEFSAENVTFWKACERFQQIPASDTKQLSQEAHNIYHEFLSSQALSPVNIDRQAWLSEEVLAQPRPDMFRAQQLQIFNLMKFDSYARFVKSPLYQECLLAEAEGRPLREPGSSRLCSPDTSRKVRTGWQEAGRGLRTVSGSSPAVNPHAGLGPCSALESSLYLQKPKLKPGKSLPLGVEELGQLPLAEGSCGRPLRKSFRREMTGGAVNSALRRESQGSLNSSASLDLGFLAFVSSKSESHRKSLGSGEGESESRPGKYCCVYLPDGTASLALVRPGLTIRDMLAGICEKRGLSLPDIKVYLVGNEQKALVLDQDCTVLADQEVRLENRITFQLELANLERVVRISAKPTKRLQEALQPILAKHGLSLEQVVLHRPGEKQQLDLEKLVSSVASQTLVLDILPDAKTSEASSMSPCRSQGCLPRTQDKDTHLPPLPSSLLVEDASSSTGKRQTCDIEGLVELLNRVQSSGAHDQRGLLRKEDLVLPEFLQLPSQRPGSQEAPP</sequence>
<dbReference type="GO" id="GO:0007612">
    <property type="term" value="P:learning"/>
    <property type="evidence" value="ECO:0007669"/>
    <property type="project" value="UniProtKB-ARBA"/>
</dbReference>
<dbReference type="GO" id="GO:0051301">
    <property type="term" value="P:cell division"/>
    <property type="evidence" value="ECO:0007669"/>
    <property type="project" value="UniProtKB-KW"/>
</dbReference>
<keyword evidence="12" id="KW-0734">Signal transduction inhibitor</keyword>
<name>A0AAW0HF44_MYOGA</name>
<dbReference type="AlphaFoldDB" id="A0AAW0HF44"/>
<dbReference type="GO" id="GO:0043197">
    <property type="term" value="C:dendritic spine"/>
    <property type="evidence" value="ECO:0007669"/>
    <property type="project" value="UniProtKB-SubCell"/>
</dbReference>
<dbReference type="GO" id="GO:0005737">
    <property type="term" value="C:cytoplasm"/>
    <property type="evidence" value="ECO:0007669"/>
    <property type="project" value="TreeGrafter"/>
</dbReference>
<dbReference type="PROSITE" id="PS50877">
    <property type="entry name" value="GOLOCO"/>
    <property type="match status" value="1"/>
</dbReference>
<dbReference type="Proteomes" id="UP001488838">
    <property type="component" value="Unassembled WGS sequence"/>
</dbReference>
<evidence type="ECO:0000256" key="12">
    <source>
        <dbReference type="ARBA" id="ARBA00022700"/>
    </source>
</evidence>
<dbReference type="InterPro" id="IPR046992">
    <property type="entry name" value="RBD1_RGS14"/>
</dbReference>
<evidence type="ECO:0000256" key="17">
    <source>
        <dbReference type="ARBA" id="ARBA00023212"/>
    </source>
</evidence>
<dbReference type="InterPro" id="IPR046993">
    <property type="entry name" value="RBD2_RGS14"/>
</dbReference>
<feature type="compositionally biased region" description="Low complexity" evidence="23">
    <location>
        <begin position="88"/>
        <end position="101"/>
    </location>
</feature>
<dbReference type="GO" id="GO:0043409">
    <property type="term" value="P:negative regulation of MAPK cascade"/>
    <property type="evidence" value="ECO:0007669"/>
    <property type="project" value="UniProtKB-ARBA"/>
</dbReference>
<dbReference type="GO" id="GO:0005096">
    <property type="term" value="F:GTPase activator activity"/>
    <property type="evidence" value="ECO:0007669"/>
    <property type="project" value="UniProtKB-KW"/>
</dbReference>
<evidence type="ECO:0000259" key="24">
    <source>
        <dbReference type="PROSITE" id="PS50132"/>
    </source>
</evidence>
<evidence type="ECO:0000256" key="20">
    <source>
        <dbReference type="ARBA" id="ARBA00023306"/>
    </source>
</evidence>
<dbReference type="SUPFAM" id="SSF48097">
    <property type="entry name" value="Regulator of G-protein signaling, RGS"/>
    <property type="match status" value="1"/>
</dbReference>
<dbReference type="CDD" id="cd17139">
    <property type="entry name" value="RBD2_RGS14"/>
    <property type="match status" value="1"/>
</dbReference>
<evidence type="ECO:0000256" key="18">
    <source>
        <dbReference type="ARBA" id="ARBA00023242"/>
    </source>
</evidence>
<keyword evidence="9" id="KW-0963">Cytoplasm</keyword>
<evidence type="ECO:0000313" key="27">
    <source>
        <dbReference type="Proteomes" id="UP001488838"/>
    </source>
</evidence>
<feature type="compositionally biased region" description="Polar residues" evidence="23">
    <location>
        <begin position="102"/>
        <end position="116"/>
    </location>
</feature>
<keyword evidence="16" id="KW-0472">Membrane</keyword>
<evidence type="ECO:0000256" key="16">
    <source>
        <dbReference type="ARBA" id="ARBA00023136"/>
    </source>
</evidence>
<evidence type="ECO:0000256" key="19">
    <source>
        <dbReference type="ARBA" id="ARBA00023273"/>
    </source>
</evidence>
<dbReference type="GO" id="GO:0000922">
    <property type="term" value="C:spindle pole"/>
    <property type="evidence" value="ECO:0007669"/>
    <property type="project" value="UniProtKB-SubCell"/>
</dbReference>
<dbReference type="PROSITE" id="PS50898">
    <property type="entry name" value="RBD"/>
    <property type="match status" value="2"/>
</dbReference>
<evidence type="ECO:0000313" key="26">
    <source>
        <dbReference type="EMBL" id="KAK7801557.1"/>
    </source>
</evidence>
<dbReference type="GO" id="GO:0005874">
    <property type="term" value="C:microtubule"/>
    <property type="evidence" value="ECO:0007669"/>
    <property type="project" value="UniProtKB-KW"/>
</dbReference>
<dbReference type="GO" id="GO:0001965">
    <property type="term" value="F:G-protein alpha-subunit binding"/>
    <property type="evidence" value="ECO:0007669"/>
    <property type="project" value="InterPro"/>
</dbReference>
<dbReference type="Gene3D" id="3.10.20.90">
    <property type="entry name" value="Phosphatidylinositol 3-kinase Catalytic Subunit, Chain A, domain 1"/>
    <property type="match status" value="2"/>
</dbReference>
<dbReference type="PROSITE" id="PS50132">
    <property type="entry name" value="RGS"/>
    <property type="match status" value="1"/>
</dbReference>
<reference evidence="26 27" key="1">
    <citation type="journal article" date="2023" name="bioRxiv">
        <title>Conserved and derived expression patterns and positive selection on dental genes reveal complex evolutionary context of ever-growing rodent molars.</title>
        <authorList>
            <person name="Calamari Z.T."/>
            <person name="Song A."/>
            <person name="Cohen E."/>
            <person name="Akter M."/>
            <person name="Roy R.D."/>
            <person name="Hallikas O."/>
            <person name="Christensen M.M."/>
            <person name="Li P."/>
            <person name="Marangoni P."/>
            <person name="Jernvall J."/>
            <person name="Klein O.D."/>
        </authorList>
    </citation>
    <scope>NUCLEOTIDE SEQUENCE [LARGE SCALE GENOMIC DNA]</scope>
    <source>
        <strain evidence="26">V071</strain>
    </source>
</reference>
<dbReference type="GO" id="GO:0007051">
    <property type="term" value="P:spindle organization"/>
    <property type="evidence" value="ECO:0007669"/>
    <property type="project" value="TreeGrafter"/>
</dbReference>
<dbReference type="GO" id="GO:0014069">
    <property type="term" value="C:postsynaptic density"/>
    <property type="evidence" value="ECO:0007669"/>
    <property type="project" value="UniProtKB-SubCell"/>
</dbReference>
<evidence type="ECO:0000259" key="25">
    <source>
        <dbReference type="PROSITE" id="PS50898"/>
    </source>
</evidence>
<accession>A0AAW0HF44</accession>
<keyword evidence="18" id="KW-0539">Nucleus</keyword>
<dbReference type="Pfam" id="PF00615">
    <property type="entry name" value="RGS"/>
    <property type="match status" value="1"/>
</dbReference>
<protein>
    <recommendedName>
        <fullName evidence="22">Regulator of G-protein signaling 14</fullName>
    </recommendedName>
</protein>
<dbReference type="InterPro" id="IPR003109">
    <property type="entry name" value="GoLoco_motif"/>
</dbReference>
<dbReference type="GO" id="GO:0007165">
    <property type="term" value="P:signal transduction"/>
    <property type="evidence" value="ECO:0007669"/>
    <property type="project" value="InterPro"/>
</dbReference>
<dbReference type="SMART" id="SM00315">
    <property type="entry name" value="RGS"/>
    <property type="match status" value="1"/>
</dbReference>
<comment type="caution">
    <text evidence="26">The sequence shown here is derived from an EMBL/GenBank/DDBJ whole genome shotgun (WGS) entry which is preliminary data.</text>
</comment>
<evidence type="ECO:0000256" key="2">
    <source>
        <dbReference type="ARBA" id="ARBA00004279"/>
    </source>
</evidence>
<dbReference type="FunFam" id="3.10.20.90:FF:000145">
    <property type="entry name" value="regulator of G-protein signaling 14 isoform X1"/>
    <property type="match status" value="1"/>
</dbReference>
<feature type="region of interest" description="Disordered" evidence="23">
    <location>
        <begin position="83"/>
        <end position="116"/>
    </location>
</feature>
<organism evidence="26 27">
    <name type="scientific">Myodes glareolus</name>
    <name type="common">Bank vole</name>
    <name type="synonym">Clethrionomys glareolus</name>
    <dbReference type="NCBI Taxonomy" id="447135"/>
    <lineage>
        <taxon>Eukaryota</taxon>
        <taxon>Metazoa</taxon>
        <taxon>Chordata</taxon>
        <taxon>Craniata</taxon>
        <taxon>Vertebrata</taxon>
        <taxon>Euteleostomi</taxon>
        <taxon>Mammalia</taxon>
        <taxon>Eutheria</taxon>
        <taxon>Euarchontoglires</taxon>
        <taxon>Glires</taxon>
        <taxon>Rodentia</taxon>
        <taxon>Myomorpha</taxon>
        <taxon>Muroidea</taxon>
        <taxon>Cricetidae</taxon>
        <taxon>Arvicolinae</taxon>
        <taxon>Myodes</taxon>
    </lineage>
</organism>
<dbReference type="GO" id="GO:0008017">
    <property type="term" value="F:microtubule binding"/>
    <property type="evidence" value="ECO:0007669"/>
    <property type="project" value="InterPro"/>
</dbReference>
<evidence type="ECO:0000256" key="1">
    <source>
        <dbReference type="ARBA" id="ARBA00004236"/>
    </source>
</evidence>
<dbReference type="PANTHER" id="PTHR45945">
    <property type="entry name" value="REGULATOR OF G-PROTEIN SIGNALING LOCO"/>
    <property type="match status" value="1"/>
</dbReference>
<evidence type="ECO:0000256" key="5">
    <source>
        <dbReference type="ARBA" id="ARBA00004552"/>
    </source>
</evidence>